<organism evidence="11 12">
    <name type="scientific">Macrococcoides goetzii</name>
    <dbReference type="NCBI Taxonomy" id="1891097"/>
    <lineage>
        <taxon>Bacteria</taxon>
        <taxon>Bacillati</taxon>
        <taxon>Bacillota</taxon>
        <taxon>Bacilli</taxon>
        <taxon>Bacillales</taxon>
        <taxon>Staphylococcaceae</taxon>
        <taxon>Macrococcoides</taxon>
    </lineage>
</organism>
<dbReference type="InterPro" id="IPR026843">
    <property type="entry name" value="SbcD_C"/>
</dbReference>
<keyword evidence="4 8" id="KW-0540">Nuclease</keyword>
<dbReference type="CDD" id="cd00840">
    <property type="entry name" value="MPP_Mre11_N"/>
    <property type="match status" value="1"/>
</dbReference>
<dbReference type="GO" id="GO:0008408">
    <property type="term" value="F:3'-5' exonuclease activity"/>
    <property type="evidence" value="ECO:0007669"/>
    <property type="project" value="InterPro"/>
</dbReference>
<evidence type="ECO:0000259" key="10">
    <source>
        <dbReference type="Pfam" id="PF12320"/>
    </source>
</evidence>
<evidence type="ECO:0000313" key="12">
    <source>
        <dbReference type="Proteomes" id="UP000229523"/>
    </source>
</evidence>
<dbReference type="GO" id="GO:0006260">
    <property type="term" value="P:DNA replication"/>
    <property type="evidence" value="ECO:0007669"/>
    <property type="project" value="UniProtKB-KW"/>
</dbReference>
<accession>A0A2G5NSD9</accession>
<dbReference type="Pfam" id="PF00149">
    <property type="entry name" value="Metallophos"/>
    <property type="match status" value="1"/>
</dbReference>
<name>A0A2G5NSD9_9STAP</name>
<dbReference type="InterPro" id="IPR004593">
    <property type="entry name" value="SbcD"/>
</dbReference>
<evidence type="ECO:0000313" key="11">
    <source>
        <dbReference type="EMBL" id="RAI82713.1"/>
    </source>
</evidence>
<dbReference type="SUPFAM" id="SSF56300">
    <property type="entry name" value="Metallo-dependent phosphatases"/>
    <property type="match status" value="1"/>
</dbReference>
<proteinExistence type="inferred from homology"/>
<feature type="domain" description="Calcineurin-like phosphoesterase" evidence="9">
    <location>
        <begin position="1"/>
        <end position="214"/>
    </location>
</feature>
<dbReference type="EMBL" id="MJBI02000001">
    <property type="protein sequence ID" value="RAI82713.1"/>
    <property type="molecule type" value="Genomic_DNA"/>
</dbReference>
<evidence type="ECO:0000256" key="3">
    <source>
        <dbReference type="ARBA" id="ARBA00013365"/>
    </source>
</evidence>
<dbReference type="InterPro" id="IPR029052">
    <property type="entry name" value="Metallo-depent_PP-like"/>
</dbReference>
<keyword evidence="12" id="KW-1185">Reference proteome</keyword>
<keyword evidence="6 8" id="KW-0269">Exonuclease</keyword>
<dbReference type="NCBIfam" id="TIGR00619">
    <property type="entry name" value="sbcd"/>
    <property type="match status" value="1"/>
</dbReference>
<dbReference type="AlphaFoldDB" id="A0A2G5NSD9"/>
<evidence type="ECO:0000256" key="5">
    <source>
        <dbReference type="ARBA" id="ARBA00022801"/>
    </source>
</evidence>
<evidence type="ECO:0000256" key="8">
    <source>
        <dbReference type="RuleBase" id="RU363069"/>
    </source>
</evidence>
<comment type="function">
    <text evidence="8">SbcCD cleaves DNA hairpin structures. These structures can inhibit DNA replication and are intermediates in certain DNA recombination reactions. The complex acts as a 3'-&gt;5' double strand exonuclease that can open hairpins. It also has a 5' single-strand endonuclease activity.</text>
</comment>
<feature type="domain" description="Nuclease SbcCD subunit D C-terminal" evidence="10">
    <location>
        <begin position="261"/>
        <end position="346"/>
    </location>
</feature>
<dbReference type="GO" id="GO:0004519">
    <property type="term" value="F:endonuclease activity"/>
    <property type="evidence" value="ECO:0007669"/>
    <property type="project" value="UniProtKB-KW"/>
</dbReference>
<dbReference type="GO" id="GO:0006310">
    <property type="term" value="P:DNA recombination"/>
    <property type="evidence" value="ECO:0007669"/>
    <property type="project" value="UniProtKB-KW"/>
</dbReference>
<keyword evidence="5 8" id="KW-0378">Hydrolase</keyword>
<dbReference type="PANTHER" id="PTHR30337:SF0">
    <property type="entry name" value="NUCLEASE SBCCD SUBUNIT D"/>
    <property type="match status" value="1"/>
</dbReference>
<comment type="similarity">
    <text evidence="1 8">Belongs to the SbcD family.</text>
</comment>
<gene>
    <name evidence="8" type="primary">sbcD</name>
    <name evidence="11" type="ORF">BFS35_003240</name>
</gene>
<dbReference type="InterPro" id="IPR041796">
    <property type="entry name" value="Mre11_N"/>
</dbReference>
<dbReference type="PANTHER" id="PTHR30337">
    <property type="entry name" value="COMPONENT OF ATP-DEPENDENT DSDNA EXONUCLEASE"/>
    <property type="match status" value="1"/>
</dbReference>
<evidence type="ECO:0000256" key="2">
    <source>
        <dbReference type="ARBA" id="ARBA00011322"/>
    </source>
</evidence>
<comment type="caution">
    <text evidence="11">The sequence shown here is derived from an EMBL/GenBank/DDBJ whole genome shotgun (WGS) entry which is preliminary data.</text>
</comment>
<evidence type="ECO:0000256" key="1">
    <source>
        <dbReference type="ARBA" id="ARBA00010555"/>
    </source>
</evidence>
<keyword evidence="8" id="KW-0235">DNA replication</keyword>
<dbReference type="Gene3D" id="3.60.21.10">
    <property type="match status" value="1"/>
</dbReference>
<dbReference type="InterPro" id="IPR004843">
    <property type="entry name" value="Calcineurin-like_PHP"/>
</dbReference>
<evidence type="ECO:0000259" key="9">
    <source>
        <dbReference type="Pfam" id="PF00149"/>
    </source>
</evidence>
<dbReference type="Proteomes" id="UP000229523">
    <property type="component" value="Unassembled WGS sequence"/>
</dbReference>
<dbReference type="Pfam" id="PF12320">
    <property type="entry name" value="SbcD_C"/>
    <property type="match status" value="1"/>
</dbReference>
<evidence type="ECO:0000256" key="7">
    <source>
        <dbReference type="ARBA" id="ARBA00023172"/>
    </source>
</evidence>
<keyword evidence="8" id="KW-0255">Endonuclease</keyword>
<sequence length="371" mass="42723">MKIMHIADLHIGRTINQFSLLNDQQMILSQLIERIDEEGIEVLVIAGDIYDRSIPSKEAMRVYESFLLSVNVDRKIPVLAVSGNHDGAERLGHARNYFKQFQYYLSTTIEDSLTPVIIDDVHFYLVPYIDPAYARQYFNDESIRTHQDTYQKIISNIENNMNKNKKNILISHLFVAGGAVTESERELVIGTVEHVNKSLFDEFDYTLLGHLHTPDAIKDEKVFYSGSLMRYSFSEIGQRKGYRIFDLNENVVHFKPLKYERDLEVAQGTFNEAMQLQLECNQHAYLRLELSEMEAINEPMAKLKQIYPNLLELKPILKTNNTFTMSKDVTSLNTMDLIATFYQEMTEESLDDQQIDTLHSLLTAGGDSDEA</sequence>
<evidence type="ECO:0000256" key="4">
    <source>
        <dbReference type="ARBA" id="ARBA00022722"/>
    </source>
</evidence>
<keyword evidence="7 8" id="KW-0233">DNA recombination</keyword>
<protein>
    <recommendedName>
        <fullName evidence="3 8">Nuclease SbcCD subunit D</fullName>
    </recommendedName>
</protein>
<dbReference type="InterPro" id="IPR050535">
    <property type="entry name" value="DNA_Repair-Maintenance_Comp"/>
</dbReference>
<reference evidence="11 12" key="1">
    <citation type="journal article" date="2018" name="Front. Microbiol.">
        <title>Description and Comparative Genomics of Macrococcus caseolyticus subsp. hominis subsp. nov., Macrococcus goetzii sp. nov., Macrococcus epidermidis sp. nov., and Macrococcus bohemicus sp. nov., Novel Macrococci From Human Clinical Material With Virulence Potential and Suspected Uptake of Foreign DNA by Natural Transformation.</title>
        <authorList>
            <person name="Maslanova I."/>
            <person name="Wertheimer Z."/>
            <person name="Sedlacek I."/>
            <person name="Svec P."/>
            <person name="Indrakova A."/>
            <person name="Kovarovic V."/>
            <person name="Schumann P."/>
            <person name="Sproer C."/>
            <person name="Kralova S."/>
            <person name="Sedo O."/>
            <person name="Kristofova L."/>
            <person name="Vrbovska V."/>
            <person name="Fuzik T."/>
            <person name="Petras P."/>
            <person name="Zdrahal Z."/>
            <person name="Ruzickova V."/>
            <person name="Doskar J."/>
            <person name="Pantucek R."/>
        </authorList>
    </citation>
    <scope>NUCLEOTIDE SEQUENCE [LARGE SCALE GENOMIC DNA]</scope>
    <source>
        <strain evidence="11 12">CCM 4927</strain>
    </source>
</reference>
<dbReference type="RefSeq" id="WP_099577894.1">
    <property type="nucleotide sequence ID" value="NZ_MJBI02000001.1"/>
</dbReference>
<evidence type="ECO:0000256" key="6">
    <source>
        <dbReference type="ARBA" id="ARBA00022839"/>
    </source>
</evidence>
<comment type="subunit">
    <text evidence="2 8">Heterodimer of SbcC and SbcD.</text>
</comment>